<evidence type="ECO:0000313" key="2">
    <source>
        <dbReference type="EMBL" id="OJJ37631.1"/>
    </source>
</evidence>
<organism evidence="2 3">
    <name type="scientific">Aspergillus wentii DTO 134E9</name>
    <dbReference type="NCBI Taxonomy" id="1073089"/>
    <lineage>
        <taxon>Eukaryota</taxon>
        <taxon>Fungi</taxon>
        <taxon>Dikarya</taxon>
        <taxon>Ascomycota</taxon>
        <taxon>Pezizomycotina</taxon>
        <taxon>Eurotiomycetes</taxon>
        <taxon>Eurotiomycetidae</taxon>
        <taxon>Eurotiales</taxon>
        <taxon>Aspergillaceae</taxon>
        <taxon>Aspergillus</taxon>
        <taxon>Aspergillus subgen. Cremei</taxon>
    </lineage>
</organism>
<feature type="transmembrane region" description="Helical" evidence="1">
    <location>
        <begin position="7"/>
        <end position="28"/>
    </location>
</feature>
<dbReference type="EMBL" id="KV878211">
    <property type="protein sequence ID" value="OJJ37631.1"/>
    <property type="molecule type" value="Genomic_DNA"/>
</dbReference>
<accession>A0A1L9RRR5</accession>
<sequence length="83" mass="9837">MYRWERWCWCCGDDISCLFGGGFFALFLSQMGCVYWFGFSVVHKTCIFISTFFELCSSAINMMALNHRFSYVDNRMQPIHPFM</sequence>
<dbReference type="VEuPathDB" id="FungiDB:ASPWEDRAFT_463030"/>
<dbReference type="RefSeq" id="XP_040691307.1">
    <property type="nucleotide sequence ID" value="XM_040836736.1"/>
</dbReference>
<gene>
    <name evidence="2" type="ORF">ASPWEDRAFT_463030</name>
</gene>
<keyword evidence="1" id="KW-1133">Transmembrane helix</keyword>
<name>A0A1L9RRR5_ASPWE</name>
<dbReference type="Proteomes" id="UP000184383">
    <property type="component" value="Unassembled WGS sequence"/>
</dbReference>
<proteinExistence type="predicted"/>
<reference evidence="3" key="1">
    <citation type="journal article" date="2017" name="Genome Biol.">
        <title>Comparative genomics reveals high biological diversity and specific adaptations in the industrially and medically important fungal genus Aspergillus.</title>
        <authorList>
            <person name="de Vries R.P."/>
            <person name="Riley R."/>
            <person name="Wiebenga A."/>
            <person name="Aguilar-Osorio G."/>
            <person name="Amillis S."/>
            <person name="Uchima C.A."/>
            <person name="Anderluh G."/>
            <person name="Asadollahi M."/>
            <person name="Askin M."/>
            <person name="Barry K."/>
            <person name="Battaglia E."/>
            <person name="Bayram O."/>
            <person name="Benocci T."/>
            <person name="Braus-Stromeyer S.A."/>
            <person name="Caldana C."/>
            <person name="Canovas D."/>
            <person name="Cerqueira G.C."/>
            <person name="Chen F."/>
            <person name="Chen W."/>
            <person name="Choi C."/>
            <person name="Clum A."/>
            <person name="Dos Santos R.A."/>
            <person name="Damasio A.R."/>
            <person name="Diallinas G."/>
            <person name="Emri T."/>
            <person name="Fekete E."/>
            <person name="Flipphi M."/>
            <person name="Freyberg S."/>
            <person name="Gallo A."/>
            <person name="Gournas C."/>
            <person name="Habgood R."/>
            <person name="Hainaut M."/>
            <person name="Harispe M.L."/>
            <person name="Henrissat B."/>
            <person name="Hilden K.S."/>
            <person name="Hope R."/>
            <person name="Hossain A."/>
            <person name="Karabika E."/>
            <person name="Karaffa L."/>
            <person name="Karanyi Z."/>
            <person name="Krasevec N."/>
            <person name="Kuo A."/>
            <person name="Kusch H."/>
            <person name="LaButti K."/>
            <person name="Lagendijk E.L."/>
            <person name="Lapidus A."/>
            <person name="Levasseur A."/>
            <person name="Lindquist E."/>
            <person name="Lipzen A."/>
            <person name="Logrieco A.F."/>
            <person name="MacCabe A."/>
            <person name="Maekelae M.R."/>
            <person name="Malavazi I."/>
            <person name="Melin P."/>
            <person name="Meyer V."/>
            <person name="Mielnichuk N."/>
            <person name="Miskei M."/>
            <person name="Molnar A.P."/>
            <person name="Mule G."/>
            <person name="Ngan C.Y."/>
            <person name="Orejas M."/>
            <person name="Orosz E."/>
            <person name="Ouedraogo J.P."/>
            <person name="Overkamp K.M."/>
            <person name="Park H.-S."/>
            <person name="Perrone G."/>
            <person name="Piumi F."/>
            <person name="Punt P.J."/>
            <person name="Ram A.F."/>
            <person name="Ramon A."/>
            <person name="Rauscher S."/>
            <person name="Record E."/>
            <person name="Riano-Pachon D.M."/>
            <person name="Robert V."/>
            <person name="Roehrig J."/>
            <person name="Ruller R."/>
            <person name="Salamov A."/>
            <person name="Salih N.S."/>
            <person name="Samson R.A."/>
            <person name="Sandor E."/>
            <person name="Sanguinetti M."/>
            <person name="Schuetze T."/>
            <person name="Sepcic K."/>
            <person name="Shelest E."/>
            <person name="Sherlock G."/>
            <person name="Sophianopoulou V."/>
            <person name="Squina F.M."/>
            <person name="Sun H."/>
            <person name="Susca A."/>
            <person name="Todd R.B."/>
            <person name="Tsang A."/>
            <person name="Unkles S.E."/>
            <person name="van de Wiele N."/>
            <person name="van Rossen-Uffink D."/>
            <person name="Oliveira J.V."/>
            <person name="Vesth T.C."/>
            <person name="Visser J."/>
            <person name="Yu J.-H."/>
            <person name="Zhou M."/>
            <person name="Andersen M.R."/>
            <person name="Archer D.B."/>
            <person name="Baker S.E."/>
            <person name="Benoit I."/>
            <person name="Brakhage A.A."/>
            <person name="Braus G.H."/>
            <person name="Fischer R."/>
            <person name="Frisvad J.C."/>
            <person name="Goldman G.H."/>
            <person name="Houbraken J."/>
            <person name="Oakley B."/>
            <person name="Pocsi I."/>
            <person name="Scazzocchio C."/>
            <person name="Seiboth B."/>
            <person name="vanKuyk P.A."/>
            <person name="Wortman J."/>
            <person name="Dyer P.S."/>
            <person name="Grigoriev I.V."/>
        </authorList>
    </citation>
    <scope>NUCLEOTIDE SEQUENCE [LARGE SCALE GENOMIC DNA]</scope>
    <source>
        <strain evidence="3">DTO 134E9</strain>
    </source>
</reference>
<keyword evidence="3" id="KW-1185">Reference proteome</keyword>
<evidence type="ECO:0000313" key="3">
    <source>
        <dbReference type="Proteomes" id="UP000184383"/>
    </source>
</evidence>
<dbReference type="AlphaFoldDB" id="A0A1L9RRR5"/>
<dbReference type="GeneID" id="63752584"/>
<evidence type="ECO:0000256" key="1">
    <source>
        <dbReference type="SAM" id="Phobius"/>
    </source>
</evidence>
<keyword evidence="1" id="KW-0812">Transmembrane</keyword>
<keyword evidence="1" id="KW-0472">Membrane</keyword>
<protein>
    <submittedName>
        <fullName evidence="2">Uncharacterized protein</fullName>
    </submittedName>
</protein>